<comment type="caution">
    <text evidence="3">The sequence shown here is derived from an EMBL/GenBank/DDBJ whole genome shotgun (WGS) entry which is preliminary data.</text>
</comment>
<keyword evidence="4" id="KW-1185">Reference proteome</keyword>
<evidence type="ECO:0000256" key="1">
    <source>
        <dbReference type="SAM" id="Coils"/>
    </source>
</evidence>
<feature type="compositionally biased region" description="Low complexity" evidence="2">
    <location>
        <begin position="122"/>
        <end position="171"/>
    </location>
</feature>
<organism evidence="3 4">
    <name type="scientific">Krasilnikovia cinnamomea</name>
    <dbReference type="NCBI Taxonomy" id="349313"/>
    <lineage>
        <taxon>Bacteria</taxon>
        <taxon>Bacillati</taxon>
        <taxon>Actinomycetota</taxon>
        <taxon>Actinomycetes</taxon>
        <taxon>Micromonosporales</taxon>
        <taxon>Micromonosporaceae</taxon>
        <taxon>Krasilnikovia</taxon>
    </lineage>
</organism>
<sequence length="177" mass="19403">MVWDMKALLNSLTEAELALVRETEREQIINADEDALVQLHERIRRARNKYVGLYRREASSRVAEFGGRGKARPKNTRNAEKAEVFEDALARVSRQLAAAARRSAQLLRTERLAAARQARNMAPPTASRRPAATRPAGPAKRAATPKRASPAAGQAARKRQAASAASGARRQAQRDSA</sequence>
<feature type="region of interest" description="Disordered" evidence="2">
    <location>
        <begin position="116"/>
        <end position="177"/>
    </location>
</feature>
<reference evidence="3 4" key="1">
    <citation type="submission" date="2019-02" db="EMBL/GenBank/DDBJ databases">
        <title>Sequencing the genomes of 1000 actinobacteria strains.</title>
        <authorList>
            <person name="Klenk H.-P."/>
        </authorList>
    </citation>
    <scope>NUCLEOTIDE SEQUENCE [LARGE SCALE GENOMIC DNA]</scope>
    <source>
        <strain evidence="3 4">DSM 45162</strain>
    </source>
</reference>
<feature type="coiled-coil region" evidence="1">
    <location>
        <begin position="5"/>
        <end position="49"/>
    </location>
</feature>
<dbReference type="AlphaFoldDB" id="A0A4Q7ZCK9"/>
<proteinExistence type="predicted"/>
<accession>A0A4Q7ZCK9</accession>
<evidence type="ECO:0000313" key="4">
    <source>
        <dbReference type="Proteomes" id="UP000292564"/>
    </source>
</evidence>
<protein>
    <submittedName>
        <fullName evidence="3">Uncharacterized protein</fullName>
    </submittedName>
</protein>
<evidence type="ECO:0000256" key="2">
    <source>
        <dbReference type="SAM" id="MobiDB-lite"/>
    </source>
</evidence>
<name>A0A4Q7ZCK9_9ACTN</name>
<gene>
    <name evidence="3" type="ORF">EV385_0094</name>
</gene>
<dbReference type="EMBL" id="SHKY01000001">
    <property type="protein sequence ID" value="RZU48380.1"/>
    <property type="molecule type" value="Genomic_DNA"/>
</dbReference>
<keyword evidence="1" id="KW-0175">Coiled coil</keyword>
<evidence type="ECO:0000313" key="3">
    <source>
        <dbReference type="EMBL" id="RZU48380.1"/>
    </source>
</evidence>
<dbReference type="Proteomes" id="UP000292564">
    <property type="component" value="Unassembled WGS sequence"/>
</dbReference>